<dbReference type="NCBIfam" id="TIGR00229">
    <property type="entry name" value="sensory_box"/>
    <property type="match status" value="2"/>
</dbReference>
<dbReference type="SUPFAM" id="SSF55874">
    <property type="entry name" value="ATPase domain of HSP90 chaperone/DNA topoisomerase II/histidine kinase"/>
    <property type="match status" value="1"/>
</dbReference>
<name>A0ABV4TSV4_9GAMM</name>
<dbReference type="EC" id="2.7.13.3" evidence="2"/>
<dbReference type="EMBL" id="JBGUAW010000003">
    <property type="protein sequence ID" value="MFA9460087.1"/>
    <property type="molecule type" value="Genomic_DNA"/>
</dbReference>
<dbReference type="PANTHER" id="PTHR43065:SF10">
    <property type="entry name" value="PEROXIDE STRESS-ACTIVATED HISTIDINE KINASE MAK3"/>
    <property type="match status" value="1"/>
</dbReference>
<dbReference type="Gene3D" id="3.30.565.10">
    <property type="entry name" value="Histidine kinase-like ATPase, C-terminal domain"/>
    <property type="match status" value="1"/>
</dbReference>
<dbReference type="Pfam" id="PF08447">
    <property type="entry name" value="PAS_3"/>
    <property type="match status" value="1"/>
</dbReference>
<evidence type="ECO:0000256" key="2">
    <source>
        <dbReference type="ARBA" id="ARBA00012438"/>
    </source>
</evidence>
<evidence type="ECO:0000256" key="7">
    <source>
        <dbReference type="ARBA" id="ARBA00022840"/>
    </source>
</evidence>
<dbReference type="InterPro" id="IPR013767">
    <property type="entry name" value="PAS_fold"/>
</dbReference>
<dbReference type="InterPro" id="IPR001610">
    <property type="entry name" value="PAC"/>
</dbReference>
<dbReference type="SMART" id="SM00086">
    <property type="entry name" value="PAC"/>
    <property type="match status" value="3"/>
</dbReference>
<accession>A0ABV4TSV4</accession>
<dbReference type="SUPFAM" id="SSF55785">
    <property type="entry name" value="PYP-like sensor domain (PAS domain)"/>
    <property type="match status" value="4"/>
</dbReference>
<dbReference type="InterPro" id="IPR013655">
    <property type="entry name" value="PAS_fold_3"/>
</dbReference>
<evidence type="ECO:0000256" key="4">
    <source>
        <dbReference type="ARBA" id="ARBA00022679"/>
    </source>
</evidence>
<protein>
    <recommendedName>
        <fullName evidence="2">histidine kinase</fullName>
        <ecNumber evidence="2">2.7.13.3</ecNumber>
    </recommendedName>
</protein>
<dbReference type="RefSeq" id="WP_373654876.1">
    <property type="nucleotide sequence ID" value="NZ_JBGUAW010000003.1"/>
</dbReference>
<evidence type="ECO:0000259" key="9">
    <source>
        <dbReference type="PROSITE" id="PS50109"/>
    </source>
</evidence>
<dbReference type="PROSITE" id="PS50109">
    <property type="entry name" value="HIS_KIN"/>
    <property type="match status" value="1"/>
</dbReference>
<evidence type="ECO:0000256" key="8">
    <source>
        <dbReference type="ARBA" id="ARBA00023012"/>
    </source>
</evidence>
<sequence>MQRHSLATLLNDLPYALVGLSTEGGITLLNQHAESLLGYWSDEVVGEPQTTLFPEASVTPPSGRVRLRCRDGTDIQAEAYLHQSDPADQYYLKLSRPRSETAGESVPGDSGLCTTDRDLFYAEALLRAQLATSPDAIVVADRASRMLAWNQQFVTMWNLPPELMASGNGRAAVSAVLDQICDPEGFAAEVDRLYDHLEEPEHGTEVHLRDGRILERYSRGVQDERGIYWGRAWYYRDVTEQRAAAASLRRSEARFRAVFERAALGIAVVGRDRHPQMANPALQRMLGRDESTLCRMPFEEFTHPEDVAKDLALAKEVANGERDSYRISKRFLTPDGRVVWGRVSVSLMPASEDENAPPFLALVEDVDENHALEAGLALLAEVFRSANAVMITTADGTIQRVNEAFTRITGYVPEEVVGRNTALLRPENQDPAFYRDLQASLDGAGTWEGEIWTRRKDGGLHPQWETITAIRDSGGKVVRYVSVFTDLTERKMLEGERKRRGSAIEELGRLLSHQLNQPMAAISGYAGGSLLQMDRGETSPDALRQSLERILEQAQRASAVVKDLRHYFRGEPPEPSVVNLNSLLRSVVTLVPSATRDRPYRLKLELAPDLEPVLADPIKLQECLVNLVNNAIEAGPGPGFREVDILVVTRTRDHRTEVAVRDRGPGISPGLREQIFQPLFTTKGAGTGLGLSICQSIIEELNGHLWVEANEPGPGVTFHLQLPALSS</sequence>
<dbReference type="Pfam" id="PF13426">
    <property type="entry name" value="PAS_9"/>
    <property type="match status" value="1"/>
</dbReference>
<dbReference type="SMART" id="SM00388">
    <property type="entry name" value="HisKA"/>
    <property type="match status" value="1"/>
</dbReference>
<feature type="domain" description="PAS" evidence="10">
    <location>
        <begin position="251"/>
        <end position="321"/>
    </location>
</feature>
<feature type="domain" description="PAS" evidence="10">
    <location>
        <begin position="372"/>
        <end position="444"/>
    </location>
</feature>
<dbReference type="Gene3D" id="1.10.287.130">
    <property type="match status" value="1"/>
</dbReference>
<dbReference type="Proteomes" id="UP001575181">
    <property type="component" value="Unassembled WGS sequence"/>
</dbReference>
<dbReference type="InterPro" id="IPR003594">
    <property type="entry name" value="HATPase_dom"/>
</dbReference>
<evidence type="ECO:0000256" key="1">
    <source>
        <dbReference type="ARBA" id="ARBA00000085"/>
    </source>
</evidence>
<feature type="domain" description="PAS" evidence="10">
    <location>
        <begin position="2"/>
        <end position="47"/>
    </location>
</feature>
<keyword evidence="5" id="KW-0547">Nucleotide-binding</keyword>
<dbReference type="Pfam" id="PF02518">
    <property type="entry name" value="HATPase_c"/>
    <property type="match status" value="1"/>
</dbReference>
<dbReference type="Pfam" id="PF12860">
    <property type="entry name" value="PAS_7"/>
    <property type="match status" value="1"/>
</dbReference>
<evidence type="ECO:0000313" key="12">
    <source>
        <dbReference type="EMBL" id="MFA9460087.1"/>
    </source>
</evidence>
<feature type="domain" description="PAC" evidence="11">
    <location>
        <begin position="447"/>
        <end position="499"/>
    </location>
</feature>
<keyword evidence="6" id="KW-0418">Kinase</keyword>
<organism evidence="12 13">
    <name type="scientific">Thiohalorhabdus methylotrophus</name>
    <dbReference type="NCBI Taxonomy" id="3242694"/>
    <lineage>
        <taxon>Bacteria</taxon>
        <taxon>Pseudomonadati</taxon>
        <taxon>Pseudomonadota</taxon>
        <taxon>Gammaproteobacteria</taxon>
        <taxon>Thiohalorhabdales</taxon>
        <taxon>Thiohalorhabdaceae</taxon>
        <taxon>Thiohalorhabdus</taxon>
    </lineage>
</organism>
<dbReference type="PROSITE" id="PS50112">
    <property type="entry name" value="PAS"/>
    <property type="match status" value="3"/>
</dbReference>
<dbReference type="InterPro" id="IPR000014">
    <property type="entry name" value="PAS"/>
</dbReference>
<comment type="catalytic activity">
    <reaction evidence="1">
        <text>ATP + protein L-histidine = ADP + protein N-phospho-L-histidine.</text>
        <dbReference type="EC" id="2.7.13.3"/>
    </reaction>
</comment>
<feature type="domain" description="Histidine kinase" evidence="9">
    <location>
        <begin position="510"/>
        <end position="726"/>
    </location>
</feature>
<dbReference type="InterPro" id="IPR005467">
    <property type="entry name" value="His_kinase_dom"/>
</dbReference>
<dbReference type="PROSITE" id="PS50113">
    <property type="entry name" value="PAC"/>
    <property type="match status" value="1"/>
</dbReference>
<dbReference type="InterPro" id="IPR003661">
    <property type="entry name" value="HisK_dim/P_dom"/>
</dbReference>
<keyword evidence="7" id="KW-0067">ATP-binding</keyword>
<dbReference type="InterPro" id="IPR036890">
    <property type="entry name" value="HATPase_C_sf"/>
</dbReference>
<keyword evidence="4" id="KW-0808">Transferase</keyword>
<dbReference type="PANTHER" id="PTHR43065">
    <property type="entry name" value="SENSOR HISTIDINE KINASE"/>
    <property type="match status" value="1"/>
</dbReference>
<dbReference type="SMART" id="SM00387">
    <property type="entry name" value="HATPase_c"/>
    <property type="match status" value="1"/>
</dbReference>
<evidence type="ECO:0000256" key="6">
    <source>
        <dbReference type="ARBA" id="ARBA00022777"/>
    </source>
</evidence>
<dbReference type="InterPro" id="IPR036097">
    <property type="entry name" value="HisK_dim/P_sf"/>
</dbReference>
<proteinExistence type="predicted"/>
<dbReference type="InterPro" id="IPR000700">
    <property type="entry name" value="PAS-assoc_C"/>
</dbReference>
<evidence type="ECO:0000256" key="5">
    <source>
        <dbReference type="ARBA" id="ARBA00022741"/>
    </source>
</evidence>
<keyword evidence="13" id="KW-1185">Reference proteome</keyword>
<evidence type="ECO:0000256" key="3">
    <source>
        <dbReference type="ARBA" id="ARBA00022553"/>
    </source>
</evidence>
<dbReference type="InterPro" id="IPR035965">
    <property type="entry name" value="PAS-like_dom_sf"/>
</dbReference>
<keyword evidence="3" id="KW-0597">Phosphoprotein</keyword>
<dbReference type="CDD" id="cd00082">
    <property type="entry name" value="HisKA"/>
    <property type="match status" value="1"/>
</dbReference>
<gene>
    <name evidence="12" type="ORF">ACERLL_04545</name>
</gene>
<dbReference type="SMART" id="SM00091">
    <property type="entry name" value="PAS"/>
    <property type="match status" value="4"/>
</dbReference>
<dbReference type="Gene3D" id="3.30.450.20">
    <property type="entry name" value="PAS domain"/>
    <property type="match status" value="4"/>
</dbReference>
<dbReference type="PRINTS" id="PR00344">
    <property type="entry name" value="BCTRLSENSOR"/>
</dbReference>
<evidence type="ECO:0000259" key="11">
    <source>
        <dbReference type="PROSITE" id="PS50113"/>
    </source>
</evidence>
<dbReference type="Pfam" id="PF00989">
    <property type="entry name" value="PAS"/>
    <property type="match status" value="1"/>
</dbReference>
<dbReference type="CDD" id="cd00130">
    <property type="entry name" value="PAS"/>
    <property type="match status" value="3"/>
</dbReference>
<evidence type="ECO:0000259" key="10">
    <source>
        <dbReference type="PROSITE" id="PS50112"/>
    </source>
</evidence>
<dbReference type="SUPFAM" id="SSF47384">
    <property type="entry name" value="Homodimeric domain of signal transducing histidine kinase"/>
    <property type="match status" value="1"/>
</dbReference>
<dbReference type="Pfam" id="PF00512">
    <property type="entry name" value="HisKA"/>
    <property type="match status" value="1"/>
</dbReference>
<reference evidence="12 13" key="1">
    <citation type="submission" date="2024-08" db="EMBL/GenBank/DDBJ databases">
        <title>Whole-genome sequencing of halo(alkali)philic microorganisms from hypersaline lakes.</title>
        <authorList>
            <person name="Sorokin D.Y."/>
            <person name="Merkel A.Y."/>
            <person name="Messina E."/>
            <person name="Yakimov M."/>
        </authorList>
    </citation>
    <scope>NUCLEOTIDE SEQUENCE [LARGE SCALE GENOMIC DNA]</scope>
    <source>
        <strain evidence="12 13">Cl-TMA</strain>
    </source>
</reference>
<evidence type="ECO:0000313" key="13">
    <source>
        <dbReference type="Proteomes" id="UP001575181"/>
    </source>
</evidence>
<comment type="caution">
    <text evidence="12">The sequence shown here is derived from an EMBL/GenBank/DDBJ whole genome shotgun (WGS) entry which is preliminary data.</text>
</comment>
<dbReference type="InterPro" id="IPR004358">
    <property type="entry name" value="Sig_transdc_His_kin-like_C"/>
</dbReference>
<keyword evidence="8" id="KW-0902">Two-component regulatory system</keyword>